<dbReference type="SUPFAM" id="SSF53335">
    <property type="entry name" value="S-adenosyl-L-methionine-dependent methyltransferases"/>
    <property type="match status" value="1"/>
</dbReference>
<dbReference type="EMBL" id="QUNO01000018">
    <property type="protein sequence ID" value="REH35245.1"/>
    <property type="molecule type" value="Genomic_DNA"/>
</dbReference>
<dbReference type="PANTHER" id="PTHR43861:SF1">
    <property type="entry name" value="TRANS-ACONITATE 2-METHYLTRANSFERASE"/>
    <property type="match status" value="1"/>
</dbReference>
<dbReference type="PANTHER" id="PTHR43861">
    <property type="entry name" value="TRANS-ACONITATE 2-METHYLTRANSFERASE-RELATED"/>
    <property type="match status" value="1"/>
</dbReference>
<sequence length="256" mass="28095">MTSTDIVDPAVAAEWLRRWDAQQEHYIADRELRFTVIGDILADTLGEHPSPTVLDLGCGPGSLAGRLAGRLPSAQLVGIDTDPLLLAFARATTPPNVRYVESRLGVPGWADALELTGPVQAAVSTTALHWLPEEGLSRLYRDLFELIEPGGVLVDGDHFIESQPRLAELQKMVRREREARVGVTANENWQQWWAAVEAEETFAGLLAQRRERAVPADDHGVGLGLDAHVDLLRAAGFREVGFVWQSGDDRVLVAVR</sequence>
<keyword evidence="5" id="KW-1185">Reference proteome</keyword>
<gene>
    <name evidence="4" type="ORF">BCF44_118105</name>
</gene>
<evidence type="ECO:0000259" key="3">
    <source>
        <dbReference type="Pfam" id="PF13649"/>
    </source>
</evidence>
<organism evidence="4 5">
    <name type="scientific">Kutzneria buriramensis</name>
    <dbReference type="NCBI Taxonomy" id="1045776"/>
    <lineage>
        <taxon>Bacteria</taxon>
        <taxon>Bacillati</taxon>
        <taxon>Actinomycetota</taxon>
        <taxon>Actinomycetes</taxon>
        <taxon>Pseudonocardiales</taxon>
        <taxon>Pseudonocardiaceae</taxon>
        <taxon>Kutzneria</taxon>
    </lineage>
</organism>
<proteinExistence type="predicted"/>
<dbReference type="RefSeq" id="WP_116180007.1">
    <property type="nucleotide sequence ID" value="NZ_CP144375.1"/>
</dbReference>
<reference evidence="4 5" key="1">
    <citation type="submission" date="2018-08" db="EMBL/GenBank/DDBJ databases">
        <title>Genomic Encyclopedia of Archaeal and Bacterial Type Strains, Phase II (KMG-II): from individual species to whole genera.</title>
        <authorList>
            <person name="Goeker M."/>
        </authorList>
    </citation>
    <scope>NUCLEOTIDE SEQUENCE [LARGE SCALE GENOMIC DNA]</scope>
    <source>
        <strain evidence="4 5">DSM 45791</strain>
    </source>
</reference>
<keyword evidence="1 4" id="KW-0489">Methyltransferase</keyword>
<evidence type="ECO:0000313" key="5">
    <source>
        <dbReference type="Proteomes" id="UP000256269"/>
    </source>
</evidence>
<keyword evidence="2 4" id="KW-0808">Transferase</keyword>
<dbReference type="Gene3D" id="3.40.50.150">
    <property type="entry name" value="Vaccinia Virus protein VP39"/>
    <property type="match status" value="1"/>
</dbReference>
<dbReference type="InterPro" id="IPR029063">
    <property type="entry name" value="SAM-dependent_MTases_sf"/>
</dbReference>
<dbReference type="Proteomes" id="UP000256269">
    <property type="component" value="Unassembled WGS sequence"/>
</dbReference>
<dbReference type="GO" id="GO:0032259">
    <property type="term" value="P:methylation"/>
    <property type="evidence" value="ECO:0007669"/>
    <property type="project" value="UniProtKB-KW"/>
</dbReference>
<evidence type="ECO:0000256" key="2">
    <source>
        <dbReference type="ARBA" id="ARBA00022679"/>
    </source>
</evidence>
<feature type="domain" description="Methyltransferase" evidence="3">
    <location>
        <begin position="53"/>
        <end position="151"/>
    </location>
</feature>
<accession>A0A3E0H0A3</accession>
<evidence type="ECO:0000313" key="4">
    <source>
        <dbReference type="EMBL" id="REH35245.1"/>
    </source>
</evidence>
<comment type="caution">
    <text evidence="4">The sequence shown here is derived from an EMBL/GenBank/DDBJ whole genome shotgun (WGS) entry which is preliminary data.</text>
</comment>
<dbReference type="Pfam" id="PF13649">
    <property type="entry name" value="Methyltransf_25"/>
    <property type="match status" value="1"/>
</dbReference>
<dbReference type="OrthoDB" id="3286690at2"/>
<name>A0A3E0H0A3_9PSEU</name>
<dbReference type="GO" id="GO:0008168">
    <property type="term" value="F:methyltransferase activity"/>
    <property type="evidence" value="ECO:0007669"/>
    <property type="project" value="UniProtKB-KW"/>
</dbReference>
<evidence type="ECO:0000256" key="1">
    <source>
        <dbReference type="ARBA" id="ARBA00022603"/>
    </source>
</evidence>
<dbReference type="CDD" id="cd02440">
    <property type="entry name" value="AdoMet_MTases"/>
    <property type="match status" value="1"/>
</dbReference>
<protein>
    <submittedName>
        <fullName evidence="4">Methyltransferase family protein</fullName>
    </submittedName>
</protein>
<dbReference type="InterPro" id="IPR041698">
    <property type="entry name" value="Methyltransf_25"/>
</dbReference>
<dbReference type="AlphaFoldDB" id="A0A3E0H0A3"/>